<dbReference type="OrthoDB" id="206201at2759"/>
<dbReference type="PANTHER" id="PTHR43806">
    <property type="entry name" value="PEPTIDASE S8"/>
    <property type="match status" value="1"/>
</dbReference>
<dbReference type="Pfam" id="PF00082">
    <property type="entry name" value="Peptidase_S8"/>
    <property type="match status" value="1"/>
</dbReference>
<dbReference type="GO" id="GO:0004252">
    <property type="term" value="F:serine-type endopeptidase activity"/>
    <property type="evidence" value="ECO:0007669"/>
    <property type="project" value="UniProtKB-UniRule"/>
</dbReference>
<dbReference type="STRING" id="796925.A0A137NZ14"/>
<dbReference type="InterPro" id="IPR050131">
    <property type="entry name" value="Peptidase_S8_subtilisin-like"/>
</dbReference>
<feature type="active site" description="Charge relay system" evidence="5">
    <location>
        <position position="103"/>
    </location>
</feature>
<dbReference type="EMBL" id="KQ964603">
    <property type="protein sequence ID" value="KXN67948.1"/>
    <property type="molecule type" value="Genomic_DNA"/>
</dbReference>
<reference evidence="8 9" key="1">
    <citation type="journal article" date="2015" name="Genome Biol. Evol.">
        <title>Phylogenomic analyses indicate that early fungi evolved digesting cell walls of algal ancestors of land plants.</title>
        <authorList>
            <person name="Chang Y."/>
            <person name="Wang S."/>
            <person name="Sekimoto S."/>
            <person name="Aerts A.L."/>
            <person name="Choi C."/>
            <person name="Clum A."/>
            <person name="LaButti K.M."/>
            <person name="Lindquist E.A."/>
            <person name="Yee Ngan C."/>
            <person name="Ohm R.A."/>
            <person name="Salamov A.A."/>
            <person name="Grigoriev I.V."/>
            <person name="Spatafora J.W."/>
            <person name="Berbee M.L."/>
        </authorList>
    </citation>
    <scope>NUCLEOTIDE SEQUENCE [LARGE SCALE GENOMIC DNA]</scope>
    <source>
        <strain evidence="8 9">NRRL 28638</strain>
    </source>
</reference>
<dbReference type="PROSITE" id="PS51892">
    <property type="entry name" value="SUBTILASE"/>
    <property type="match status" value="1"/>
</dbReference>
<dbReference type="InterPro" id="IPR015500">
    <property type="entry name" value="Peptidase_S8_subtilisin-rel"/>
</dbReference>
<dbReference type="Gene3D" id="3.40.50.200">
    <property type="entry name" value="Peptidase S8/S53 domain"/>
    <property type="match status" value="1"/>
</dbReference>
<feature type="active site" description="Charge relay system" evidence="5">
    <location>
        <position position="289"/>
    </location>
</feature>
<dbReference type="GO" id="GO:0005615">
    <property type="term" value="C:extracellular space"/>
    <property type="evidence" value="ECO:0007669"/>
    <property type="project" value="TreeGrafter"/>
</dbReference>
<dbReference type="SUPFAM" id="SSF52743">
    <property type="entry name" value="Subtilisin-like"/>
    <property type="match status" value="1"/>
</dbReference>
<keyword evidence="3 5" id="KW-0378">Hydrolase</keyword>
<dbReference type="Proteomes" id="UP000070444">
    <property type="component" value="Unassembled WGS sequence"/>
</dbReference>
<dbReference type="InterPro" id="IPR000209">
    <property type="entry name" value="Peptidase_S8/S53_dom"/>
</dbReference>
<dbReference type="AlphaFoldDB" id="A0A137NZ14"/>
<evidence type="ECO:0000313" key="8">
    <source>
        <dbReference type="EMBL" id="KXN67948.1"/>
    </source>
</evidence>
<dbReference type="PANTHER" id="PTHR43806:SF11">
    <property type="entry name" value="CEREVISIN-RELATED"/>
    <property type="match status" value="1"/>
</dbReference>
<evidence type="ECO:0000256" key="2">
    <source>
        <dbReference type="ARBA" id="ARBA00022670"/>
    </source>
</evidence>
<comment type="similarity">
    <text evidence="1 5 6">Belongs to the peptidase S8 family.</text>
</comment>
<organism evidence="8 9">
    <name type="scientific">Conidiobolus coronatus (strain ATCC 28846 / CBS 209.66 / NRRL 28638)</name>
    <name type="common">Delacroixia coronata</name>
    <dbReference type="NCBI Taxonomy" id="796925"/>
    <lineage>
        <taxon>Eukaryota</taxon>
        <taxon>Fungi</taxon>
        <taxon>Fungi incertae sedis</taxon>
        <taxon>Zoopagomycota</taxon>
        <taxon>Entomophthoromycotina</taxon>
        <taxon>Entomophthoromycetes</taxon>
        <taxon>Entomophthorales</taxon>
        <taxon>Ancylistaceae</taxon>
        <taxon>Conidiobolus</taxon>
    </lineage>
</organism>
<feature type="active site" description="Charge relay system" evidence="5">
    <location>
        <position position="135"/>
    </location>
</feature>
<dbReference type="PROSITE" id="PS00136">
    <property type="entry name" value="SUBTILASE_ASP"/>
    <property type="match status" value="1"/>
</dbReference>
<dbReference type="CDD" id="cd04077">
    <property type="entry name" value="Peptidases_S8_PCSK9_ProteinaseK_like"/>
    <property type="match status" value="1"/>
</dbReference>
<dbReference type="PROSITE" id="PS00137">
    <property type="entry name" value="SUBTILASE_HIS"/>
    <property type="match status" value="1"/>
</dbReference>
<keyword evidence="2 5" id="KW-0645">Protease</keyword>
<dbReference type="OMA" id="INAPDVW"/>
<keyword evidence="9" id="KW-1185">Reference proteome</keyword>
<evidence type="ECO:0000256" key="5">
    <source>
        <dbReference type="PROSITE-ProRule" id="PRU01240"/>
    </source>
</evidence>
<dbReference type="InterPro" id="IPR034193">
    <property type="entry name" value="PCSK9_ProteinaseK-like"/>
</dbReference>
<evidence type="ECO:0000256" key="6">
    <source>
        <dbReference type="RuleBase" id="RU003355"/>
    </source>
</evidence>
<gene>
    <name evidence="8" type="ORF">CONCODRAFT_166951</name>
</gene>
<dbReference type="InterPro" id="IPR036852">
    <property type="entry name" value="Peptidase_S8/S53_dom_sf"/>
</dbReference>
<evidence type="ECO:0000256" key="4">
    <source>
        <dbReference type="ARBA" id="ARBA00022825"/>
    </source>
</evidence>
<proteinExistence type="inferred from homology"/>
<protein>
    <submittedName>
        <fullName evidence="8">Subtilisin-like protein</fullName>
    </submittedName>
</protein>
<accession>A0A137NZ14</accession>
<dbReference type="PROSITE" id="PS00138">
    <property type="entry name" value="SUBTILASE_SER"/>
    <property type="match status" value="1"/>
</dbReference>
<name>A0A137NZ14_CONC2</name>
<dbReference type="PRINTS" id="PR00723">
    <property type="entry name" value="SUBTILISIN"/>
</dbReference>
<evidence type="ECO:0000256" key="1">
    <source>
        <dbReference type="ARBA" id="ARBA00011073"/>
    </source>
</evidence>
<keyword evidence="4 5" id="KW-0720">Serine protease</keyword>
<dbReference type="FunFam" id="3.40.50.200:FF:000007">
    <property type="entry name" value="Subtilisin-like serine protease"/>
    <property type="match status" value="1"/>
</dbReference>
<evidence type="ECO:0000256" key="3">
    <source>
        <dbReference type="ARBA" id="ARBA00022801"/>
    </source>
</evidence>
<sequence>MVLNQFLKVLNSLSEGSELIHVYYTLIQGAAFRSEVGAIDVLRAIPSVDNIEPDQVVQANYETQEDAPWGLARVSQRDKLSGSIYSYNYKVNAGDDVNVYVVDTGINIEHNDFEGRAVWGKTIPANSPEEDDHGHGTHCAGIIGGKNYGVAKKANLIAVKVLNDQGSGSNSDVIAGIEWVVEDPRSGKGKVISMSLGGIISPTLDTVVDRAVDKGVVVVVAAGNDSSDACLYSPARASKAVTVGATNIKDEKAFFSNSGPCVDIFAPGQDIRSAWIGNDDATKTISGTSMACPHIAGLAAAFIGQGTETKDVPKKLNDVSTKDKISMIPVLTANRLGYNDYLSNSRYI</sequence>
<feature type="domain" description="Peptidase S8/S53" evidence="7">
    <location>
        <begin position="94"/>
        <end position="302"/>
    </location>
</feature>
<evidence type="ECO:0000259" key="7">
    <source>
        <dbReference type="Pfam" id="PF00082"/>
    </source>
</evidence>
<evidence type="ECO:0000313" key="9">
    <source>
        <dbReference type="Proteomes" id="UP000070444"/>
    </source>
</evidence>
<dbReference type="InterPro" id="IPR023828">
    <property type="entry name" value="Peptidase_S8_Ser-AS"/>
</dbReference>
<dbReference type="GO" id="GO:0006508">
    <property type="term" value="P:proteolysis"/>
    <property type="evidence" value="ECO:0007669"/>
    <property type="project" value="UniProtKB-KW"/>
</dbReference>
<dbReference type="InterPro" id="IPR022398">
    <property type="entry name" value="Peptidase_S8_His-AS"/>
</dbReference>
<dbReference type="InterPro" id="IPR023827">
    <property type="entry name" value="Peptidase_S8_Asp-AS"/>
</dbReference>